<feature type="chain" id="PRO_5046789979" evidence="3">
    <location>
        <begin position="21"/>
        <end position="1008"/>
    </location>
</feature>
<dbReference type="InterPro" id="IPR037066">
    <property type="entry name" value="Plug_dom_sf"/>
</dbReference>
<reference evidence="6 7" key="1">
    <citation type="submission" date="2023-07" db="EMBL/GenBank/DDBJ databases">
        <authorList>
            <person name="Lian W.-H."/>
        </authorList>
    </citation>
    <scope>NUCLEOTIDE SEQUENCE [LARGE SCALE GENOMIC DNA]</scope>
    <source>
        <strain evidence="6 7">SYSU DXS3180</strain>
    </source>
</reference>
<dbReference type="RefSeq" id="WP_369332459.1">
    <property type="nucleotide sequence ID" value="NZ_JAULBC010000012.1"/>
</dbReference>
<dbReference type="Pfam" id="PF07715">
    <property type="entry name" value="Plug"/>
    <property type="match status" value="1"/>
</dbReference>
<dbReference type="SUPFAM" id="SSF49464">
    <property type="entry name" value="Carboxypeptidase regulatory domain-like"/>
    <property type="match status" value="1"/>
</dbReference>
<dbReference type="EMBL" id="JAULBC010000012">
    <property type="protein sequence ID" value="MEX6691043.1"/>
    <property type="molecule type" value="Genomic_DNA"/>
</dbReference>
<comment type="similarity">
    <text evidence="1 2">Belongs to the TonB-dependent receptor family.</text>
</comment>
<evidence type="ECO:0000313" key="6">
    <source>
        <dbReference type="EMBL" id="MEX6691043.1"/>
    </source>
</evidence>
<dbReference type="InterPro" id="IPR000531">
    <property type="entry name" value="Beta-barrel_TonB"/>
</dbReference>
<dbReference type="SUPFAM" id="SSF56935">
    <property type="entry name" value="Porins"/>
    <property type="match status" value="1"/>
</dbReference>
<dbReference type="InterPro" id="IPR012910">
    <property type="entry name" value="Plug_dom"/>
</dbReference>
<keyword evidence="2" id="KW-0798">TonB box</keyword>
<evidence type="ECO:0000256" key="2">
    <source>
        <dbReference type="RuleBase" id="RU003357"/>
    </source>
</evidence>
<evidence type="ECO:0000259" key="5">
    <source>
        <dbReference type="Pfam" id="PF07715"/>
    </source>
</evidence>
<name>A0ABV3ZMH9_9BACT</name>
<feature type="domain" description="TonB-dependent receptor plug" evidence="5">
    <location>
        <begin position="156"/>
        <end position="240"/>
    </location>
</feature>
<sequence length="1008" mass="112476">MKKLLVLLFFTTCFCLQTKAQQFTASGSVVDEYGRPLQGVTIKSKRTAATVVSGDGGLYSIQAQPGDVLQFNYPNYNAFTATVHDSSFVIAVKLTHNVFESPDSVNVLYEVKRTDKILGSVASIYTNQLTTTPSSLYAYALTGRLPGLYTQQTRGWQSSNSGALVQQDVDGLYYPNKKGLGGPNDNTEINMTLRGQQPVTIVDGVQRDIYTIDPENIESVSVLKDGLSTILLGQRSSRGVVLVTTKKPVSGKPHVSLTAQTGVQTPLGLPDPLAAYQYAYLYNEAQSNENKQLSYTEADFKAYRDHTDPYGHPDVNWFNTILKKSSTISRYSLNVTGGGGAARYAVGLSYLGDNALFNGSNPAYETNATIKRYTINSNIDVDVTKEFNVKLQMFARVQEDNQPGATTDAIISQMYTTPNNAYPVYNPDGSFGGTQAYPKNLYAQLTQSGYMQGYSRDIFSNLDLNYKFDKFVPGLWAKVQSNISVFGSNTTDRSAGVPSFKFSVSGNDTTYNRYGAFTDQVNNFNLTYSAQFWYLQGALGYTRSIKKNNFTVKAFYDRYESIFNYDLPETNQNVALAGSYDYDGKYFAEAAVNYSGNDRYPPGKQFGLFYAAGLGWNIARENFIKDNISWINRLKLRATYGKTGNDNVGYFTWRESYQLNIVNPTYPIGINRASQAVTQQNILANPNVTWEKGDKFNVGLDAAFFKNRFLFTADYYNDRYSDLLQYRGKQTALIGIGYPLENLGINNYSGVELTATYQDHVKDFNYAISGNVSFQQSRVVYSNEIEQKYPWNVRTGQPVGMTFGYISQGLIQTQKEAESSPHPAGYTMQPGDIKYADLNGDGLINQYDQAAIGEKKPLIFYGVTGNISYKGFDISVLLQGVGNRRYILNDYSFGSGTQQGYSYIVGRWTPETGTASTFPRLTPGINTNNDVTSTWWQRSGNYFRLKNAEIGYSLPYRVVNRLKLNAVRFFANGLNLLTHADFSRVDPEVYGQVYPNQRIINFGVNVKF</sequence>
<keyword evidence="1" id="KW-0998">Cell outer membrane</keyword>
<accession>A0ABV3ZMH9</accession>
<keyword evidence="1 2" id="KW-0472">Membrane</keyword>
<feature type="signal peptide" evidence="3">
    <location>
        <begin position="1"/>
        <end position="20"/>
    </location>
</feature>
<comment type="subcellular location">
    <subcellularLocation>
        <location evidence="1">Cell outer membrane</location>
        <topology evidence="1">Multi-pass membrane protein</topology>
    </subcellularLocation>
</comment>
<keyword evidence="7" id="KW-1185">Reference proteome</keyword>
<evidence type="ECO:0000256" key="1">
    <source>
        <dbReference type="PROSITE-ProRule" id="PRU01360"/>
    </source>
</evidence>
<keyword evidence="1" id="KW-1134">Transmembrane beta strand</keyword>
<keyword evidence="1" id="KW-0813">Transport</keyword>
<dbReference type="Gene3D" id="2.170.130.10">
    <property type="entry name" value="TonB-dependent receptor, plug domain"/>
    <property type="match status" value="1"/>
</dbReference>
<keyword evidence="1" id="KW-0812">Transmembrane</keyword>
<dbReference type="InterPro" id="IPR023996">
    <property type="entry name" value="TonB-dep_OMP_SusC/RagA"/>
</dbReference>
<dbReference type="NCBIfam" id="TIGR04056">
    <property type="entry name" value="OMP_RagA_SusC"/>
    <property type="match status" value="1"/>
</dbReference>
<evidence type="ECO:0000256" key="3">
    <source>
        <dbReference type="SAM" id="SignalP"/>
    </source>
</evidence>
<gene>
    <name evidence="6" type="ORF">QTN47_26275</name>
</gene>
<dbReference type="InterPro" id="IPR039426">
    <property type="entry name" value="TonB-dep_rcpt-like"/>
</dbReference>
<dbReference type="InterPro" id="IPR008969">
    <property type="entry name" value="CarboxyPept-like_regulatory"/>
</dbReference>
<dbReference type="PROSITE" id="PS52016">
    <property type="entry name" value="TONB_DEPENDENT_REC_3"/>
    <property type="match status" value="1"/>
</dbReference>
<dbReference type="Pfam" id="PF00593">
    <property type="entry name" value="TonB_dep_Rec_b-barrel"/>
    <property type="match status" value="1"/>
</dbReference>
<evidence type="ECO:0000313" key="7">
    <source>
        <dbReference type="Proteomes" id="UP001560573"/>
    </source>
</evidence>
<proteinExistence type="inferred from homology"/>
<dbReference type="Proteomes" id="UP001560573">
    <property type="component" value="Unassembled WGS sequence"/>
</dbReference>
<evidence type="ECO:0000259" key="4">
    <source>
        <dbReference type="Pfam" id="PF00593"/>
    </source>
</evidence>
<comment type="caution">
    <text evidence="6">The sequence shown here is derived from an EMBL/GenBank/DDBJ whole genome shotgun (WGS) entry which is preliminary data.</text>
</comment>
<keyword evidence="3" id="KW-0732">Signal</keyword>
<feature type="domain" description="TonB-dependent receptor-like beta-barrel" evidence="4">
    <location>
        <begin position="412"/>
        <end position="976"/>
    </location>
</feature>
<organism evidence="6 7">
    <name type="scientific">Danxiaibacter flavus</name>
    <dbReference type="NCBI Taxonomy" id="3049108"/>
    <lineage>
        <taxon>Bacteria</taxon>
        <taxon>Pseudomonadati</taxon>
        <taxon>Bacteroidota</taxon>
        <taxon>Chitinophagia</taxon>
        <taxon>Chitinophagales</taxon>
        <taxon>Chitinophagaceae</taxon>
        <taxon>Danxiaibacter</taxon>
    </lineage>
</organism>
<protein>
    <submittedName>
        <fullName evidence="6">SusC/RagA family TonB-linked outer membrane protein</fullName>
    </submittedName>
</protein>